<name>E1IAP5_9CHLR</name>
<evidence type="ECO:0000256" key="4">
    <source>
        <dbReference type="PROSITE-ProRule" id="PRU00236"/>
    </source>
</evidence>
<organism evidence="6 7">
    <name type="scientific">Oscillochloris trichoides DG-6</name>
    <dbReference type="NCBI Taxonomy" id="765420"/>
    <lineage>
        <taxon>Bacteria</taxon>
        <taxon>Bacillati</taxon>
        <taxon>Chloroflexota</taxon>
        <taxon>Chloroflexia</taxon>
        <taxon>Chloroflexales</taxon>
        <taxon>Chloroflexineae</taxon>
        <taxon>Oscillochloridaceae</taxon>
        <taxon>Oscillochloris</taxon>
    </lineage>
</organism>
<dbReference type="Gene3D" id="3.40.50.1220">
    <property type="entry name" value="TPP-binding domain"/>
    <property type="match status" value="1"/>
</dbReference>
<comment type="similarity">
    <text evidence="3">Belongs to the sirtuin family. Class III subfamily.</text>
</comment>
<feature type="binding site" evidence="3">
    <location>
        <begin position="214"/>
        <end position="216"/>
    </location>
    <ligand>
        <name>NAD(+)</name>
        <dbReference type="ChEBI" id="CHEBI:57540"/>
    </ligand>
</feature>
<dbReference type="STRING" id="765420.OSCT_0396"/>
<evidence type="ECO:0000313" key="7">
    <source>
        <dbReference type="Proteomes" id="UP000054010"/>
    </source>
</evidence>
<gene>
    <name evidence="3" type="primary">cobB</name>
    <name evidence="6" type="ORF">OSCT_0396</name>
</gene>
<comment type="cofactor">
    <cofactor evidence="3">
        <name>Zn(2+)</name>
        <dbReference type="ChEBI" id="CHEBI:29105"/>
    </cofactor>
    <text evidence="3">Binds 1 zinc ion per subunit.</text>
</comment>
<dbReference type="eggNOG" id="COG0846">
    <property type="taxonomic scope" value="Bacteria"/>
</dbReference>
<comment type="function">
    <text evidence="3">NAD-dependent lysine deacetylase and desuccinylase that specifically removes acetyl and succinyl groups on target proteins. Modulates the activities of several proteins which are inactive in their acylated form.</text>
</comment>
<dbReference type="PANTHER" id="PTHR11085:SF4">
    <property type="entry name" value="NAD-DEPENDENT PROTEIN DEACYLASE"/>
    <property type="match status" value="1"/>
</dbReference>
<dbReference type="GO" id="GO:0005737">
    <property type="term" value="C:cytoplasm"/>
    <property type="evidence" value="ECO:0007669"/>
    <property type="project" value="UniProtKB-SubCell"/>
</dbReference>
<keyword evidence="1" id="KW-0808">Transferase</keyword>
<feature type="binding site" evidence="3">
    <location>
        <position position="127"/>
    </location>
    <ligand>
        <name>Zn(2+)</name>
        <dbReference type="ChEBI" id="CHEBI:29105"/>
    </ligand>
</feature>
<dbReference type="Gene3D" id="3.30.1600.10">
    <property type="entry name" value="SIR2/SIRT2 'Small Domain"/>
    <property type="match status" value="1"/>
</dbReference>
<dbReference type="EMBL" id="ADVR01000006">
    <property type="protein sequence ID" value="EFO81724.1"/>
    <property type="molecule type" value="Genomic_DNA"/>
</dbReference>
<evidence type="ECO:0000256" key="3">
    <source>
        <dbReference type="HAMAP-Rule" id="MF_01121"/>
    </source>
</evidence>
<dbReference type="AlphaFoldDB" id="E1IAP5"/>
<keyword evidence="2 3" id="KW-0520">NAD</keyword>
<feature type="binding site" evidence="3">
    <location>
        <position position="67"/>
    </location>
    <ligand>
        <name>substrate</name>
    </ligand>
</feature>
<keyword evidence="3" id="KW-0862">Zinc</keyword>
<evidence type="ECO:0000256" key="2">
    <source>
        <dbReference type="ARBA" id="ARBA00023027"/>
    </source>
</evidence>
<dbReference type="GO" id="GO:0070403">
    <property type="term" value="F:NAD+ binding"/>
    <property type="evidence" value="ECO:0007669"/>
    <property type="project" value="UniProtKB-UniRule"/>
</dbReference>
<dbReference type="HOGENOM" id="CLU_023643_3_1_0"/>
<dbReference type="GO" id="GO:0036055">
    <property type="term" value="F:protein-succinyllysine desuccinylase activity"/>
    <property type="evidence" value="ECO:0007669"/>
    <property type="project" value="UniProtKB-UniRule"/>
</dbReference>
<dbReference type="InterPro" id="IPR026590">
    <property type="entry name" value="Ssirtuin_cat_dom"/>
</dbReference>
<reference evidence="6 7" key="1">
    <citation type="journal article" date="2011" name="J. Bacteriol.">
        <title>Draft genome sequence of the anoxygenic filamentous phototrophic bacterium Oscillochloris trichoides subsp. DG-6.</title>
        <authorList>
            <person name="Kuznetsov B.B."/>
            <person name="Ivanovsky R.N."/>
            <person name="Keppen O.I."/>
            <person name="Sukhacheva M.V."/>
            <person name="Bumazhkin B.K."/>
            <person name="Patutina E.O."/>
            <person name="Beletsky A.V."/>
            <person name="Mardanov A.V."/>
            <person name="Baslerov R.V."/>
            <person name="Panteleeva A.N."/>
            <person name="Kolganova T.V."/>
            <person name="Ravin N.V."/>
            <person name="Skryabin K.G."/>
        </authorList>
    </citation>
    <scope>NUCLEOTIDE SEQUENCE [LARGE SCALE GENOMIC DNA]</scope>
    <source>
        <strain evidence="6 7">DG-6</strain>
    </source>
</reference>
<comment type="caution">
    <text evidence="6">The sequence shown here is derived from an EMBL/GenBank/DDBJ whole genome shotgun (WGS) entry which is preliminary data.</text>
</comment>
<proteinExistence type="inferred from homology"/>
<evidence type="ECO:0000313" key="6">
    <source>
        <dbReference type="EMBL" id="EFO81724.1"/>
    </source>
</evidence>
<dbReference type="NCBIfam" id="NF001753">
    <property type="entry name" value="PRK00481.1-3"/>
    <property type="match status" value="1"/>
</dbReference>
<feature type="binding site" evidence="3">
    <location>
        <begin position="101"/>
        <end position="104"/>
    </location>
    <ligand>
        <name>NAD(+)</name>
        <dbReference type="ChEBI" id="CHEBI:57540"/>
    </ligand>
</feature>
<accession>E1IAP5</accession>
<comment type="caution">
    <text evidence="3 4">Lacks conserved residue(s) required for the propagation of feature annotation.</text>
</comment>
<dbReference type="PANTHER" id="PTHR11085">
    <property type="entry name" value="NAD-DEPENDENT PROTEIN DEACYLASE SIRTUIN-5, MITOCHONDRIAL-RELATED"/>
    <property type="match status" value="1"/>
</dbReference>
<dbReference type="HAMAP" id="MF_01121">
    <property type="entry name" value="Sirtuin_ClassIII"/>
    <property type="match status" value="1"/>
</dbReference>
<comment type="catalytic activity">
    <reaction evidence="3">
        <text>N(6)-succinyl-L-lysyl-[protein] + NAD(+) + H2O = 2''-O-succinyl-ADP-D-ribose + nicotinamide + L-lysyl-[protein]</text>
        <dbReference type="Rhea" id="RHEA:47668"/>
        <dbReference type="Rhea" id="RHEA-COMP:9752"/>
        <dbReference type="Rhea" id="RHEA-COMP:11877"/>
        <dbReference type="ChEBI" id="CHEBI:15377"/>
        <dbReference type="ChEBI" id="CHEBI:17154"/>
        <dbReference type="ChEBI" id="CHEBI:29969"/>
        <dbReference type="ChEBI" id="CHEBI:57540"/>
        <dbReference type="ChEBI" id="CHEBI:87830"/>
        <dbReference type="ChEBI" id="CHEBI:87832"/>
    </reaction>
</comment>
<evidence type="ECO:0000259" key="5">
    <source>
        <dbReference type="PROSITE" id="PS50305"/>
    </source>
</evidence>
<dbReference type="Proteomes" id="UP000054010">
    <property type="component" value="Unassembled WGS sequence"/>
</dbReference>
<keyword evidence="7" id="KW-1185">Reference proteome</keyword>
<dbReference type="PROSITE" id="PS50305">
    <property type="entry name" value="SIRTUIN"/>
    <property type="match status" value="1"/>
</dbReference>
<dbReference type="GO" id="GO:0008270">
    <property type="term" value="F:zinc ion binding"/>
    <property type="evidence" value="ECO:0007669"/>
    <property type="project" value="UniProtKB-UniRule"/>
</dbReference>
<feature type="binding site" evidence="3">
    <location>
        <position position="232"/>
    </location>
    <ligand>
        <name>NAD(+)</name>
        <dbReference type="ChEBI" id="CHEBI:57540"/>
    </ligand>
</feature>
<feature type="binding site" evidence="3">
    <location>
        <begin position="188"/>
        <end position="190"/>
    </location>
    <ligand>
        <name>NAD(+)</name>
        <dbReference type="ChEBI" id="CHEBI:57540"/>
    </ligand>
</feature>
<dbReference type="GO" id="GO:0017136">
    <property type="term" value="F:histone deacetylase activity, NAD-dependent"/>
    <property type="evidence" value="ECO:0007669"/>
    <property type="project" value="TreeGrafter"/>
</dbReference>
<feature type="binding site" evidence="3">
    <location>
        <position position="148"/>
    </location>
    <ligand>
        <name>Zn(2+)</name>
        <dbReference type="ChEBI" id="CHEBI:29105"/>
    </ligand>
</feature>
<dbReference type="InterPro" id="IPR029035">
    <property type="entry name" value="DHS-like_NAD/FAD-binding_dom"/>
</dbReference>
<dbReference type="Pfam" id="PF02146">
    <property type="entry name" value="SIR2"/>
    <property type="match status" value="1"/>
</dbReference>
<keyword evidence="3" id="KW-0479">Metal-binding</keyword>
<dbReference type="InterPro" id="IPR026591">
    <property type="entry name" value="Sirtuin_cat_small_dom_sf"/>
</dbReference>
<dbReference type="CDD" id="cd01412">
    <property type="entry name" value="SIRT5_Af1_CobB"/>
    <property type="match status" value="1"/>
</dbReference>
<dbReference type="InterPro" id="IPR050134">
    <property type="entry name" value="NAD-dep_sirtuin_deacylases"/>
</dbReference>
<keyword evidence="3" id="KW-0963">Cytoplasm</keyword>
<protein>
    <recommendedName>
        <fullName evidence="3">NAD-dependent protein deacylase</fullName>
        <ecNumber evidence="3">2.3.1.286</ecNumber>
    </recommendedName>
    <alternativeName>
        <fullName evidence="3">Regulatory protein SIR2 homolog</fullName>
    </alternativeName>
</protein>
<dbReference type="OrthoDB" id="9800582at2"/>
<dbReference type="InterPro" id="IPR003000">
    <property type="entry name" value="Sirtuin"/>
</dbReference>
<dbReference type="GO" id="GO:0036054">
    <property type="term" value="F:protein-malonyllysine demalonylase activity"/>
    <property type="evidence" value="ECO:0007669"/>
    <property type="project" value="InterPro"/>
</dbReference>
<dbReference type="InterPro" id="IPR027546">
    <property type="entry name" value="Sirtuin_class_III"/>
</dbReference>
<dbReference type="EC" id="2.3.1.286" evidence="3"/>
<comment type="catalytic activity">
    <reaction evidence="3">
        <text>N(6)-acetyl-L-lysyl-[protein] + NAD(+) + H2O = 2''-O-acetyl-ADP-D-ribose + nicotinamide + L-lysyl-[protein]</text>
        <dbReference type="Rhea" id="RHEA:43636"/>
        <dbReference type="Rhea" id="RHEA-COMP:9752"/>
        <dbReference type="Rhea" id="RHEA-COMP:10731"/>
        <dbReference type="ChEBI" id="CHEBI:15377"/>
        <dbReference type="ChEBI" id="CHEBI:17154"/>
        <dbReference type="ChEBI" id="CHEBI:29969"/>
        <dbReference type="ChEBI" id="CHEBI:57540"/>
        <dbReference type="ChEBI" id="CHEBI:61930"/>
        <dbReference type="ChEBI" id="CHEBI:83767"/>
        <dbReference type="EC" id="2.3.1.286"/>
    </reaction>
</comment>
<feature type="domain" description="Deacetylase sirtuin-type" evidence="5">
    <location>
        <begin position="1"/>
        <end position="248"/>
    </location>
</feature>
<comment type="domain">
    <text evidence="3">2 residues (Tyr-67 and Arg-70) present in a large hydrophobic pocket are probably involved in substrate specificity. They are important for desuccinylation activity, but dispensable for deacetylation activity.</text>
</comment>
<comment type="subcellular location">
    <subcellularLocation>
        <location evidence="3">Cytoplasm</location>
    </subcellularLocation>
</comment>
<feature type="active site" description="Proton acceptor" evidence="3">
    <location>
        <position position="119"/>
    </location>
</feature>
<feature type="binding site" evidence="3">
    <location>
        <position position="70"/>
    </location>
    <ligand>
        <name>substrate</name>
    </ligand>
</feature>
<dbReference type="SUPFAM" id="SSF52467">
    <property type="entry name" value="DHS-like NAD/FAD-binding domain"/>
    <property type="match status" value="1"/>
</dbReference>
<evidence type="ECO:0000256" key="1">
    <source>
        <dbReference type="ARBA" id="ARBA00022679"/>
    </source>
</evidence>
<sequence>MQINPQLVTILQRAQSVTVLTGAGVSAESGIPTFRDAQTGMWANFNPEELASPDGFRRNPKLVWEWYAWRRELVQQAQPNPGHLALVELERRMPTFTLITQNVDGLHQRAGSQKVIELHGNIGRVTCSAEGTQIDSWDTTAESVPPRCPHCGAYLRPDVVWFGEMLPRQALQAAWDAAEMCDLFLSVGTSGVVEPAASLPRVARQAGATVAVINLDVQEQNQPPIFSIHARSGEWLPALVRAAWPSQE</sequence>